<proteinExistence type="predicted"/>
<sequence>MSGRAGRWISRDGTGNDSGDDEVKAGSPESMCVETLLCSKSMEKSMSEREVGDFKQLRGLLIEFLIKKIDSSNAIIMWDLADRSGSKALADASFLYIQRNFPVILSSSDGLWDLPFKYFLRLLKSANLAVSSENDAIESIFHWTSIDDLRRSEPEVITYRSLSSQLERLRQEVLPSLKDHERSEYLSLQDQIRDCEEKEQLLDQSLEALDRLQKSLSSLQQKLVEAAEELAAARRQLPKPKMMKLRYFNMEPPNLIRRIMCAVAVLLNIEGEMERYSFLPPPGRQAPRTVQRELSMEQALALYNDPDLPKLLKDLDPSLLSREQFDLFAHVASNRNFSVHMIERRLGESKKEIPTLLTTWLLSVRTVVQLRIEEEKTEKLIVKQEEQVKEREQSLCDSQDRKRRTASRYGKVEEELLKVTAMEAQLDIDHKLSYMRLVQSNNVTLRRFSTLLRAVRWVTVPQDFVEFFVLKHPLVKRFEGRSEIVAILQHAREDARALLLSSSGHHKQAHAGRLVRASLASHLDAEIAAVLARQTRMRKGLESRRKQHRLTWRSSSFIRELNCQGEDGGFLGCTEKGSSAVLCRHGAREAAIYLFGGLDLQGRAHAFVRRFVPTSWGGHWELCNPMQHARAFSTAAVLQSEELEGGSGGAGAGFVQRFLVCCGISEESECLSSAEVLQVKLEDQGNVTLEQELLRKGHWSFIGSVQQARYLASSFLLSKSVYIIGGFKSNRDPVMTIERLRPSFASFWLRSITDFTRHAAPWKTISKEEQEEEQEEEENVIPAHQRAHQRSEQDSPTTSSFTRASPSSSRLVLFSSYERKADALVLSPKTFRTGAQTAREPIMSGGWGGDGGSQQWWRNRDRCWSGRFRASPPQRIKPFLQPEALQRQALHLKTAHVKTWDSFQPHAVSSSSSSSMFPSLSLNSPPSSPLRRVDQEPPKPVVDHWTAWKRKELARRELVKTRKKEERRRALQEDSQENDEREEENPRDSKQKERDSFVKSNKQGAGAGEEGPKALSIASPNVFDDKFHYRVLAAKRLQCLYRGHLARSLRSKAEQELSSIYRSVNQEQEGSVPASSFYKRLSRTVQDQELLALLKESFRAYGPAGALAIGVKEKDFLRMALSDTIRLRSSTASSEHLRVK</sequence>
<dbReference type="PANTHER" id="PTHR24412">
    <property type="entry name" value="KELCH PROTEIN"/>
    <property type="match status" value="1"/>
</dbReference>
<reference evidence="8" key="2">
    <citation type="submission" date="2012-11" db="EMBL/GenBank/DDBJ databases">
        <authorList>
            <person name="Kuo A."/>
            <person name="Curtis B.A."/>
            <person name="Tanifuji G."/>
            <person name="Burki F."/>
            <person name="Gruber A."/>
            <person name="Irimia M."/>
            <person name="Maruyama S."/>
            <person name="Arias M.C."/>
            <person name="Ball S.G."/>
            <person name="Gile G.H."/>
            <person name="Hirakawa Y."/>
            <person name="Hopkins J.F."/>
            <person name="Rensing S.A."/>
            <person name="Schmutz J."/>
            <person name="Symeonidi A."/>
            <person name="Elias M."/>
            <person name="Eveleigh R.J."/>
            <person name="Herman E.K."/>
            <person name="Klute M.J."/>
            <person name="Nakayama T."/>
            <person name="Obornik M."/>
            <person name="Reyes-Prieto A."/>
            <person name="Armbrust E.V."/>
            <person name="Aves S.J."/>
            <person name="Beiko R.G."/>
            <person name="Coutinho P."/>
            <person name="Dacks J.B."/>
            <person name="Durnford D.G."/>
            <person name="Fast N.M."/>
            <person name="Green B.R."/>
            <person name="Grisdale C."/>
            <person name="Hempe F."/>
            <person name="Henrissat B."/>
            <person name="Hoppner M.P."/>
            <person name="Ishida K.-I."/>
            <person name="Kim E."/>
            <person name="Koreny L."/>
            <person name="Kroth P.G."/>
            <person name="Liu Y."/>
            <person name="Malik S.-B."/>
            <person name="Maier U.G."/>
            <person name="McRose D."/>
            <person name="Mock T."/>
            <person name="Neilson J.A."/>
            <person name="Onodera N.T."/>
            <person name="Poole A.M."/>
            <person name="Pritham E.J."/>
            <person name="Richards T.A."/>
            <person name="Rocap G."/>
            <person name="Roy S.W."/>
            <person name="Sarai C."/>
            <person name="Schaack S."/>
            <person name="Shirato S."/>
            <person name="Slamovits C.H."/>
            <person name="Spencer D.F."/>
            <person name="Suzuki S."/>
            <person name="Worden A.Z."/>
            <person name="Zauner S."/>
            <person name="Barry K."/>
            <person name="Bell C."/>
            <person name="Bharti A.K."/>
            <person name="Crow J.A."/>
            <person name="Grimwood J."/>
            <person name="Kramer R."/>
            <person name="Lindquist E."/>
            <person name="Lucas S."/>
            <person name="Salamov A."/>
            <person name="McFadden G.I."/>
            <person name="Lane C.E."/>
            <person name="Keeling P.J."/>
            <person name="Gray M.W."/>
            <person name="Grigoriev I.V."/>
            <person name="Archibald J.M."/>
        </authorList>
    </citation>
    <scope>NUCLEOTIDE SEQUENCE</scope>
    <source>
        <strain evidence="8">CCMP2712</strain>
    </source>
</reference>
<evidence type="ECO:0000256" key="1">
    <source>
        <dbReference type="ARBA" id="ARBA00022441"/>
    </source>
</evidence>
<dbReference type="Gene3D" id="1.20.920.20">
    <property type="match status" value="1"/>
</dbReference>
<dbReference type="PaxDb" id="55529-EKX49950"/>
<feature type="region of interest" description="Disordered" evidence="4">
    <location>
        <begin position="1"/>
        <end position="26"/>
    </location>
</feature>
<dbReference type="PROSITE" id="PS50096">
    <property type="entry name" value="IQ"/>
    <property type="match status" value="1"/>
</dbReference>
<evidence type="ECO:0000256" key="4">
    <source>
        <dbReference type="SAM" id="MobiDB-lite"/>
    </source>
</evidence>
<feature type="coiled-coil region" evidence="3">
    <location>
        <begin position="178"/>
        <end position="236"/>
    </location>
</feature>
<dbReference type="InterPro" id="IPR015915">
    <property type="entry name" value="Kelch-typ_b-propeller"/>
</dbReference>
<dbReference type="EnsemblProtists" id="EKX49950">
    <property type="protein sequence ID" value="EKX49950"/>
    <property type="gene ID" value="GUITHDRAFT_135636"/>
</dbReference>
<dbReference type="AlphaFoldDB" id="L1JP27"/>
<evidence type="ECO:0000313" key="8">
    <source>
        <dbReference type="Proteomes" id="UP000011087"/>
    </source>
</evidence>
<gene>
    <name evidence="6" type="ORF">GUITHDRAFT_135636</name>
</gene>
<dbReference type="EMBL" id="JH992980">
    <property type="protein sequence ID" value="EKX49950.1"/>
    <property type="molecule type" value="Genomic_DNA"/>
</dbReference>
<feature type="region of interest" description="Disordered" evidence="4">
    <location>
        <begin position="959"/>
        <end position="1015"/>
    </location>
</feature>
<dbReference type="Gene3D" id="1.25.40.420">
    <property type="match status" value="1"/>
</dbReference>
<keyword evidence="2" id="KW-0677">Repeat</keyword>
<keyword evidence="3" id="KW-0175">Coiled coil</keyword>
<evidence type="ECO:0000256" key="2">
    <source>
        <dbReference type="ARBA" id="ARBA00022737"/>
    </source>
</evidence>
<dbReference type="InterPro" id="IPR011705">
    <property type="entry name" value="BACK"/>
</dbReference>
<dbReference type="PANTHER" id="PTHR24412:SF489">
    <property type="entry name" value="RING FINGER DOMAIN AND KELCH REPEAT-CONTAINING PROTEIN DDB_G0271372"/>
    <property type="match status" value="1"/>
</dbReference>
<dbReference type="Gene3D" id="2.120.10.80">
    <property type="entry name" value="Kelch-type beta propeller"/>
    <property type="match status" value="1"/>
</dbReference>
<evidence type="ECO:0000313" key="6">
    <source>
        <dbReference type="EMBL" id="EKX49950.1"/>
    </source>
</evidence>
<protein>
    <recommendedName>
        <fullName evidence="5">BACK domain-containing protein</fullName>
    </recommendedName>
</protein>
<dbReference type="SUPFAM" id="SSF117281">
    <property type="entry name" value="Kelch motif"/>
    <property type="match status" value="1"/>
</dbReference>
<evidence type="ECO:0000259" key="5">
    <source>
        <dbReference type="Pfam" id="PF07707"/>
    </source>
</evidence>
<dbReference type="KEGG" id="gtt:GUITHDRAFT_135636"/>
<keyword evidence="8" id="KW-1185">Reference proteome</keyword>
<organism evidence="6">
    <name type="scientific">Guillardia theta (strain CCMP2712)</name>
    <name type="common">Cryptophyte</name>
    <dbReference type="NCBI Taxonomy" id="905079"/>
    <lineage>
        <taxon>Eukaryota</taxon>
        <taxon>Cryptophyceae</taxon>
        <taxon>Pyrenomonadales</taxon>
        <taxon>Geminigeraceae</taxon>
        <taxon>Guillardia</taxon>
    </lineage>
</organism>
<feature type="compositionally biased region" description="Basic and acidic residues" evidence="4">
    <location>
        <begin position="959"/>
        <end position="972"/>
    </location>
</feature>
<dbReference type="Pfam" id="PF07707">
    <property type="entry name" value="BACK"/>
    <property type="match status" value="1"/>
</dbReference>
<dbReference type="GeneID" id="17306633"/>
<feature type="compositionally biased region" description="Acidic residues" evidence="4">
    <location>
        <begin position="769"/>
        <end position="779"/>
    </location>
</feature>
<feature type="compositionally biased region" description="Acidic residues" evidence="4">
    <location>
        <begin position="974"/>
        <end position="983"/>
    </location>
</feature>
<reference evidence="7" key="3">
    <citation type="submission" date="2016-03" db="UniProtKB">
        <authorList>
            <consortium name="EnsemblProtists"/>
        </authorList>
    </citation>
    <scope>IDENTIFICATION</scope>
</reference>
<evidence type="ECO:0000256" key="3">
    <source>
        <dbReference type="SAM" id="Coils"/>
    </source>
</evidence>
<dbReference type="RefSeq" id="XP_005836930.1">
    <property type="nucleotide sequence ID" value="XM_005836873.1"/>
</dbReference>
<dbReference type="HOGENOM" id="CLU_277919_0_0_1"/>
<reference evidence="6 8" key="1">
    <citation type="journal article" date="2012" name="Nature">
        <title>Algal genomes reveal evolutionary mosaicism and the fate of nucleomorphs.</title>
        <authorList>
            <consortium name="DOE Joint Genome Institute"/>
            <person name="Curtis B.A."/>
            <person name="Tanifuji G."/>
            <person name="Burki F."/>
            <person name="Gruber A."/>
            <person name="Irimia M."/>
            <person name="Maruyama S."/>
            <person name="Arias M.C."/>
            <person name="Ball S.G."/>
            <person name="Gile G.H."/>
            <person name="Hirakawa Y."/>
            <person name="Hopkins J.F."/>
            <person name="Kuo A."/>
            <person name="Rensing S.A."/>
            <person name="Schmutz J."/>
            <person name="Symeonidi A."/>
            <person name="Elias M."/>
            <person name="Eveleigh R.J."/>
            <person name="Herman E.K."/>
            <person name="Klute M.J."/>
            <person name="Nakayama T."/>
            <person name="Obornik M."/>
            <person name="Reyes-Prieto A."/>
            <person name="Armbrust E.V."/>
            <person name="Aves S.J."/>
            <person name="Beiko R.G."/>
            <person name="Coutinho P."/>
            <person name="Dacks J.B."/>
            <person name="Durnford D.G."/>
            <person name="Fast N.M."/>
            <person name="Green B.R."/>
            <person name="Grisdale C.J."/>
            <person name="Hempel F."/>
            <person name="Henrissat B."/>
            <person name="Hoppner M.P."/>
            <person name="Ishida K."/>
            <person name="Kim E."/>
            <person name="Koreny L."/>
            <person name="Kroth P.G."/>
            <person name="Liu Y."/>
            <person name="Malik S.B."/>
            <person name="Maier U.G."/>
            <person name="McRose D."/>
            <person name="Mock T."/>
            <person name="Neilson J.A."/>
            <person name="Onodera N.T."/>
            <person name="Poole A.M."/>
            <person name="Pritham E.J."/>
            <person name="Richards T.A."/>
            <person name="Rocap G."/>
            <person name="Roy S.W."/>
            <person name="Sarai C."/>
            <person name="Schaack S."/>
            <person name="Shirato S."/>
            <person name="Slamovits C.H."/>
            <person name="Spencer D.F."/>
            <person name="Suzuki S."/>
            <person name="Worden A.Z."/>
            <person name="Zauner S."/>
            <person name="Barry K."/>
            <person name="Bell C."/>
            <person name="Bharti A.K."/>
            <person name="Crow J.A."/>
            <person name="Grimwood J."/>
            <person name="Kramer R."/>
            <person name="Lindquist E."/>
            <person name="Lucas S."/>
            <person name="Salamov A."/>
            <person name="McFadden G.I."/>
            <person name="Lane C.E."/>
            <person name="Keeling P.J."/>
            <person name="Gray M.W."/>
            <person name="Grigoriev I.V."/>
            <person name="Archibald J.M."/>
        </authorList>
    </citation>
    <scope>NUCLEOTIDE SEQUENCE</scope>
    <source>
        <strain evidence="6 8">CCMP2712</strain>
    </source>
</reference>
<keyword evidence="1" id="KW-0880">Kelch repeat</keyword>
<feature type="domain" description="BACK" evidence="5">
    <location>
        <begin position="76"/>
        <end position="152"/>
    </location>
</feature>
<feature type="region of interest" description="Disordered" evidence="4">
    <location>
        <begin position="767"/>
        <end position="804"/>
    </location>
</feature>
<feature type="compositionally biased region" description="Basic and acidic residues" evidence="4">
    <location>
        <begin position="984"/>
        <end position="997"/>
    </location>
</feature>
<feature type="region of interest" description="Disordered" evidence="4">
    <location>
        <begin position="905"/>
        <end position="939"/>
    </location>
</feature>
<evidence type="ECO:0000313" key="7">
    <source>
        <dbReference type="EnsemblProtists" id="EKX49950"/>
    </source>
</evidence>
<accession>L1JP27</accession>
<feature type="compositionally biased region" description="Low complexity" evidence="4">
    <location>
        <begin position="909"/>
        <end position="925"/>
    </location>
</feature>
<dbReference type="Proteomes" id="UP000011087">
    <property type="component" value="Unassembled WGS sequence"/>
</dbReference>
<feature type="compositionally biased region" description="Low complexity" evidence="4">
    <location>
        <begin position="795"/>
        <end position="804"/>
    </location>
</feature>
<name>L1JP27_GUITC</name>